<name>A0AAU9K153_9CILI</name>
<dbReference type="CDD" id="cd00143">
    <property type="entry name" value="PP2Cc"/>
    <property type="match status" value="1"/>
</dbReference>
<evidence type="ECO:0000256" key="13">
    <source>
        <dbReference type="ARBA" id="ARBA00048336"/>
    </source>
</evidence>
<dbReference type="EMBL" id="CAJZBQ010000044">
    <property type="protein sequence ID" value="CAG9327709.1"/>
    <property type="molecule type" value="Genomic_DNA"/>
</dbReference>
<comment type="catalytic activity">
    <reaction evidence="13">
        <text>O-phospho-L-threonyl-[protein] + H2O = L-threonyl-[protein] + phosphate</text>
        <dbReference type="Rhea" id="RHEA:47004"/>
        <dbReference type="Rhea" id="RHEA-COMP:11060"/>
        <dbReference type="Rhea" id="RHEA-COMP:11605"/>
        <dbReference type="ChEBI" id="CHEBI:15377"/>
        <dbReference type="ChEBI" id="CHEBI:30013"/>
        <dbReference type="ChEBI" id="CHEBI:43474"/>
        <dbReference type="ChEBI" id="CHEBI:61977"/>
        <dbReference type="EC" id="3.1.3.16"/>
    </reaction>
</comment>
<dbReference type="GO" id="GO:0046872">
    <property type="term" value="F:metal ion binding"/>
    <property type="evidence" value="ECO:0007669"/>
    <property type="project" value="UniProtKB-KW"/>
</dbReference>
<evidence type="ECO:0000313" key="16">
    <source>
        <dbReference type="EMBL" id="CAG9327709.1"/>
    </source>
</evidence>
<evidence type="ECO:0000256" key="3">
    <source>
        <dbReference type="ARBA" id="ARBA00004170"/>
    </source>
</evidence>
<dbReference type="PANTHER" id="PTHR13832">
    <property type="entry name" value="PROTEIN PHOSPHATASE 2C"/>
    <property type="match status" value="1"/>
</dbReference>
<evidence type="ECO:0000256" key="11">
    <source>
        <dbReference type="ARBA" id="ARBA00023211"/>
    </source>
</evidence>
<comment type="cofactor">
    <cofactor evidence="2">
        <name>Mg(2+)</name>
        <dbReference type="ChEBI" id="CHEBI:18420"/>
    </cofactor>
</comment>
<dbReference type="InterPro" id="IPR036457">
    <property type="entry name" value="PPM-type-like_dom_sf"/>
</dbReference>
<evidence type="ECO:0000256" key="9">
    <source>
        <dbReference type="ARBA" id="ARBA00022912"/>
    </source>
</evidence>
<gene>
    <name evidence="16" type="ORF">BSTOLATCC_MIC44337</name>
</gene>
<evidence type="ECO:0000256" key="4">
    <source>
        <dbReference type="ARBA" id="ARBA00006702"/>
    </source>
</evidence>
<reference evidence="16" key="1">
    <citation type="submission" date="2021-09" db="EMBL/GenBank/DDBJ databases">
        <authorList>
            <consortium name="AG Swart"/>
            <person name="Singh M."/>
            <person name="Singh A."/>
            <person name="Seah K."/>
            <person name="Emmerich C."/>
        </authorList>
    </citation>
    <scope>NUCLEOTIDE SEQUENCE</scope>
    <source>
        <strain evidence="16">ATCC30299</strain>
    </source>
</reference>
<proteinExistence type="inferred from homology"/>
<comment type="catalytic activity">
    <reaction evidence="12">
        <text>O-phospho-L-seryl-[protein] + H2O = L-seryl-[protein] + phosphate</text>
        <dbReference type="Rhea" id="RHEA:20629"/>
        <dbReference type="Rhea" id="RHEA-COMP:9863"/>
        <dbReference type="Rhea" id="RHEA-COMP:11604"/>
        <dbReference type="ChEBI" id="CHEBI:15377"/>
        <dbReference type="ChEBI" id="CHEBI:29999"/>
        <dbReference type="ChEBI" id="CHEBI:43474"/>
        <dbReference type="ChEBI" id="CHEBI:83421"/>
        <dbReference type="EC" id="3.1.3.16"/>
    </reaction>
</comment>
<dbReference type="Gene3D" id="3.60.40.10">
    <property type="entry name" value="PPM-type phosphatase domain"/>
    <property type="match status" value="1"/>
</dbReference>
<comment type="caution">
    <text evidence="16">The sequence shown here is derived from an EMBL/GenBank/DDBJ whole genome shotgun (WGS) entry which is preliminary data.</text>
</comment>
<dbReference type="GO" id="GO:0016020">
    <property type="term" value="C:membrane"/>
    <property type="evidence" value="ECO:0007669"/>
    <property type="project" value="UniProtKB-SubCell"/>
</dbReference>
<dbReference type="SUPFAM" id="SSF81606">
    <property type="entry name" value="PP2C-like"/>
    <property type="match status" value="1"/>
</dbReference>
<comment type="cofactor">
    <cofactor evidence="1">
        <name>Mn(2+)</name>
        <dbReference type="ChEBI" id="CHEBI:29035"/>
    </cofactor>
</comment>
<dbReference type="InterPro" id="IPR015655">
    <property type="entry name" value="PP2C"/>
</dbReference>
<protein>
    <recommendedName>
        <fullName evidence="5">protein-serine/threonine phosphatase</fullName>
        <ecNumber evidence="5">3.1.3.16</ecNumber>
    </recommendedName>
</protein>
<keyword evidence="8" id="KW-0460">Magnesium</keyword>
<comment type="similarity">
    <text evidence="4 14">Belongs to the PP2C family.</text>
</comment>
<dbReference type="PROSITE" id="PS01032">
    <property type="entry name" value="PPM_1"/>
    <property type="match status" value="1"/>
</dbReference>
<evidence type="ECO:0000259" key="15">
    <source>
        <dbReference type="PROSITE" id="PS51746"/>
    </source>
</evidence>
<keyword evidence="9 14" id="KW-0904">Protein phosphatase</keyword>
<comment type="subcellular location">
    <subcellularLocation>
        <location evidence="3">Membrane</location>
        <topology evidence="3">Peripheral membrane protein</topology>
    </subcellularLocation>
</comment>
<sequence length="302" mass="33838">MAYMTTAYTEKTTISGQLRNISIAASEMQGWRIHMEDAKIAELNLDHDGFLFGVYDGHGGSEVSTYVSKHLCSLLLQNENYQAGNYDIALQETYLKFDELLQEEDAISELKRIRFSVYGEYPNYECNAGSTALTALIKSNKIYVANSGDSKCILVKGGEAFSMSCEHKPEYEIELNRIKNAGGIVTDGRVNGNLNLSRAIGDFDYKQNRELSPQEQMITAFPDIAIQEITPDCDFLVLGTDGVWELLTNQSCLESIYQGLRDRKPLTTIVEDLLDQCLTPDYYAYSGLGTDNMTCIIVKFHD</sequence>
<evidence type="ECO:0000256" key="10">
    <source>
        <dbReference type="ARBA" id="ARBA00023136"/>
    </source>
</evidence>
<dbReference type="Pfam" id="PF00481">
    <property type="entry name" value="PP2C"/>
    <property type="match status" value="1"/>
</dbReference>
<organism evidence="16 17">
    <name type="scientific">Blepharisma stoltei</name>
    <dbReference type="NCBI Taxonomy" id="1481888"/>
    <lineage>
        <taxon>Eukaryota</taxon>
        <taxon>Sar</taxon>
        <taxon>Alveolata</taxon>
        <taxon>Ciliophora</taxon>
        <taxon>Postciliodesmatophora</taxon>
        <taxon>Heterotrichea</taxon>
        <taxon>Heterotrichida</taxon>
        <taxon>Blepharismidae</taxon>
        <taxon>Blepharisma</taxon>
    </lineage>
</organism>
<evidence type="ECO:0000256" key="7">
    <source>
        <dbReference type="ARBA" id="ARBA00022801"/>
    </source>
</evidence>
<dbReference type="EC" id="3.1.3.16" evidence="5"/>
<dbReference type="InterPro" id="IPR000222">
    <property type="entry name" value="PP2C_BS"/>
</dbReference>
<evidence type="ECO:0000256" key="14">
    <source>
        <dbReference type="RuleBase" id="RU003465"/>
    </source>
</evidence>
<keyword evidence="7 14" id="KW-0378">Hydrolase</keyword>
<dbReference type="AlphaFoldDB" id="A0AAU9K153"/>
<evidence type="ECO:0000256" key="8">
    <source>
        <dbReference type="ARBA" id="ARBA00022842"/>
    </source>
</evidence>
<keyword evidence="17" id="KW-1185">Reference proteome</keyword>
<dbReference type="Proteomes" id="UP001162131">
    <property type="component" value="Unassembled WGS sequence"/>
</dbReference>
<evidence type="ECO:0000313" key="17">
    <source>
        <dbReference type="Proteomes" id="UP001162131"/>
    </source>
</evidence>
<accession>A0AAU9K153</accession>
<keyword evidence="6" id="KW-0479">Metal-binding</keyword>
<feature type="domain" description="PPM-type phosphatase" evidence="15">
    <location>
        <begin position="22"/>
        <end position="300"/>
    </location>
</feature>
<evidence type="ECO:0000256" key="5">
    <source>
        <dbReference type="ARBA" id="ARBA00013081"/>
    </source>
</evidence>
<evidence type="ECO:0000256" key="12">
    <source>
        <dbReference type="ARBA" id="ARBA00047761"/>
    </source>
</evidence>
<evidence type="ECO:0000256" key="1">
    <source>
        <dbReference type="ARBA" id="ARBA00001936"/>
    </source>
</evidence>
<keyword evidence="11" id="KW-0464">Manganese</keyword>
<keyword evidence="10" id="KW-0472">Membrane</keyword>
<evidence type="ECO:0000256" key="6">
    <source>
        <dbReference type="ARBA" id="ARBA00022723"/>
    </source>
</evidence>
<dbReference type="PANTHER" id="PTHR13832:SF803">
    <property type="entry name" value="PROTEIN PHOSPHATASE 1G"/>
    <property type="match status" value="1"/>
</dbReference>
<evidence type="ECO:0000256" key="2">
    <source>
        <dbReference type="ARBA" id="ARBA00001946"/>
    </source>
</evidence>
<dbReference type="SMART" id="SM00332">
    <property type="entry name" value="PP2Cc"/>
    <property type="match status" value="1"/>
</dbReference>
<dbReference type="PROSITE" id="PS51746">
    <property type="entry name" value="PPM_2"/>
    <property type="match status" value="1"/>
</dbReference>
<dbReference type="InterPro" id="IPR001932">
    <property type="entry name" value="PPM-type_phosphatase-like_dom"/>
</dbReference>
<dbReference type="GO" id="GO:0004722">
    <property type="term" value="F:protein serine/threonine phosphatase activity"/>
    <property type="evidence" value="ECO:0007669"/>
    <property type="project" value="UniProtKB-EC"/>
</dbReference>